<dbReference type="GeneID" id="18816646"/>
<feature type="transmembrane region" description="Helical" evidence="2">
    <location>
        <begin position="74"/>
        <end position="95"/>
    </location>
</feature>
<feature type="transmembrane region" description="Helical" evidence="2">
    <location>
        <begin position="478"/>
        <end position="501"/>
    </location>
</feature>
<feature type="transmembrane region" description="Helical" evidence="2">
    <location>
        <begin position="406"/>
        <end position="425"/>
    </location>
</feature>
<gene>
    <name evidence="3" type="ORF">SERLADRAFT_450345</name>
</gene>
<feature type="transmembrane region" description="Helical" evidence="2">
    <location>
        <begin position="307"/>
        <end position="330"/>
    </location>
</feature>
<dbReference type="OrthoDB" id="3259324at2759"/>
<reference evidence="3" key="1">
    <citation type="submission" date="2011-04" db="EMBL/GenBank/DDBJ databases">
        <title>Evolution of plant cell wall degrading machinery underlies the functional diversity of forest fungi.</title>
        <authorList>
            <consortium name="US DOE Joint Genome Institute (JGI-PGF)"/>
            <person name="Eastwood D.C."/>
            <person name="Floudas D."/>
            <person name="Binder M."/>
            <person name="Majcherczyk A."/>
            <person name="Schneider P."/>
            <person name="Aerts A."/>
            <person name="Asiegbu F.O."/>
            <person name="Baker S.E."/>
            <person name="Barry K."/>
            <person name="Bendiksby M."/>
            <person name="Blumentritt M."/>
            <person name="Coutinho P.M."/>
            <person name="Cullen D."/>
            <person name="Cullen D."/>
            <person name="Gathman A."/>
            <person name="Goodell B."/>
            <person name="Henrissat B."/>
            <person name="Ihrmark K."/>
            <person name="Kauserud H."/>
            <person name="Kohler A."/>
            <person name="LaButti K."/>
            <person name="Lapidus A."/>
            <person name="Lavin J.L."/>
            <person name="Lee Y.-H."/>
            <person name="Lindquist E."/>
            <person name="Lilly W."/>
            <person name="Lucas S."/>
            <person name="Morin E."/>
            <person name="Murat C."/>
            <person name="Oguiza J.A."/>
            <person name="Park J."/>
            <person name="Pisabarro A.G."/>
            <person name="Riley R."/>
            <person name="Rosling A."/>
            <person name="Salamov A."/>
            <person name="Schmidt O."/>
            <person name="Schmutz J."/>
            <person name="Skrede I."/>
            <person name="Stenlid J."/>
            <person name="Wiebenga A."/>
            <person name="Xie X."/>
            <person name="Kues U."/>
            <person name="Hibbett D.S."/>
            <person name="Hoffmeister D."/>
            <person name="Hogberg N."/>
            <person name="Martin F."/>
            <person name="Grigoriev I.V."/>
            <person name="Watkinson S.C."/>
        </authorList>
    </citation>
    <scope>NUCLEOTIDE SEQUENCE</scope>
    <source>
        <strain evidence="3">S7.9</strain>
    </source>
</reference>
<feature type="transmembrane region" description="Helical" evidence="2">
    <location>
        <begin position="201"/>
        <end position="218"/>
    </location>
</feature>
<sequence>MPSSHRSSESISSPSSPSSPHSPSAYSGLVNASSSALVLLPDSEDTSQDSDPYGLFSEEETEEEQDQQPEIRRLAIPPLAPSAIFVYLLSPYLRLGAMYITSGNIPLKYALACLVSFALLSLFCRRIWYLLGRYIRKSTIEDILAEVFARGRRKRYRREIIRNVTTSVAGLLRVLLATMYLRESMDAVLPLLPEWSSLGSQVAITVASGLIVFTVSLSKSLAAKPVIFSTWLSVISYMFWLVSVAYAHAKGTLRPNPSWLQRGTLWNCITNFAFTFTTTSTVPLYASLKAGPATFASRTERSRSFTVLSISSALLAVLLLLPLTFFSAVQNMPEVNHTMFDALISILEATTLLSSIPSIIVMIPSIPISMTIRRITQVPLSKMFICLVILSLSLIPVAIAGPMSDITLFLSLAGTYLLPAVIHIITHFFRRPISIVVPPTQASEPNTPRTPQVPRPPPDLLLQRKELAMQRRRLGKRIIWDVGIWLLLIPVSTCGLIWMVGRVARQW</sequence>
<keyword evidence="2" id="KW-1133">Transmembrane helix</keyword>
<feature type="transmembrane region" description="Helical" evidence="2">
    <location>
        <begin position="383"/>
        <end position="400"/>
    </location>
</feature>
<dbReference type="AlphaFoldDB" id="F8NZT3"/>
<protein>
    <recommendedName>
        <fullName evidence="4">Amino acid transporter transmembrane domain-containing protein</fullName>
    </recommendedName>
</protein>
<evidence type="ECO:0008006" key="4">
    <source>
        <dbReference type="Google" id="ProtNLM"/>
    </source>
</evidence>
<dbReference type="Proteomes" id="UP000008064">
    <property type="component" value="Unassembled WGS sequence"/>
</dbReference>
<dbReference type="KEGG" id="sla:SERLADRAFT_450345"/>
<keyword evidence="2" id="KW-0812">Transmembrane</keyword>
<feature type="transmembrane region" description="Helical" evidence="2">
    <location>
        <begin position="269"/>
        <end position="286"/>
    </location>
</feature>
<evidence type="ECO:0000256" key="1">
    <source>
        <dbReference type="SAM" id="MobiDB-lite"/>
    </source>
</evidence>
<keyword evidence="2" id="KW-0472">Membrane</keyword>
<dbReference type="RefSeq" id="XP_007319816.1">
    <property type="nucleotide sequence ID" value="XM_007319754.1"/>
</dbReference>
<feature type="transmembrane region" description="Helical" evidence="2">
    <location>
        <begin position="160"/>
        <end position="181"/>
    </location>
</feature>
<evidence type="ECO:0000313" key="3">
    <source>
        <dbReference type="EMBL" id="EGO24054.1"/>
    </source>
</evidence>
<evidence type="ECO:0000256" key="2">
    <source>
        <dbReference type="SAM" id="Phobius"/>
    </source>
</evidence>
<dbReference type="HOGENOM" id="CLU_028680_0_0_1"/>
<name>F8NZT3_SERL9</name>
<feature type="region of interest" description="Disordered" evidence="1">
    <location>
        <begin position="41"/>
        <end position="69"/>
    </location>
</feature>
<feature type="region of interest" description="Disordered" evidence="1">
    <location>
        <begin position="1"/>
        <end position="28"/>
    </location>
</feature>
<accession>F8NZT3</accession>
<feature type="compositionally biased region" description="Acidic residues" evidence="1">
    <location>
        <begin position="57"/>
        <end position="67"/>
    </location>
</feature>
<feature type="transmembrane region" description="Helical" evidence="2">
    <location>
        <begin position="342"/>
        <end position="363"/>
    </location>
</feature>
<dbReference type="EMBL" id="GL945435">
    <property type="protein sequence ID" value="EGO24054.1"/>
    <property type="molecule type" value="Genomic_DNA"/>
</dbReference>
<organism>
    <name type="scientific">Serpula lacrymans var. lacrymans (strain S7.9)</name>
    <name type="common">Dry rot fungus</name>
    <dbReference type="NCBI Taxonomy" id="578457"/>
    <lineage>
        <taxon>Eukaryota</taxon>
        <taxon>Fungi</taxon>
        <taxon>Dikarya</taxon>
        <taxon>Basidiomycota</taxon>
        <taxon>Agaricomycotina</taxon>
        <taxon>Agaricomycetes</taxon>
        <taxon>Agaricomycetidae</taxon>
        <taxon>Boletales</taxon>
        <taxon>Coniophorineae</taxon>
        <taxon>Serpulaceae</taxon>
        <taxon>Serpula</taxon>
    </lineage>
</organism>
<feature type="transmembrane region" description="Helical" evidence="2">
    <location>
        <begin position="107"/>
        <end position="128"/>
    </location>
</feature>
<feature type="transmembrane region" description="Helical" evidence="2">
    <location>
        <begin position="230"/>
        <end position="249"/>
    </location>
</feature>
<proteinExistence type="predicted"/>